<dbReference type="GO" id="GO:0046395">
    <property type="term" value="P:carboxylic acid catabolic process"/>
    <property type="evidence" value="ECO:0007669"/>
    <property type="project" value="UniProtKB-ARBA"/>
</dbReference>
<keyword evidence="13" id="KW-0443">Lipid metabolism</keyword>
<organism evidence="30 31">
    <name type="scientific">Nitzschia inconspicua</name>
    <dbReference type="NCBI Taxonomy" id="303405"/>
    <lineage>
        <taxon>Eukaryota</taxon>
        <taxon>Sar</taxon>
        <taxon>Stramenopiles</taxon>
        <taxon>Ochrophyta</taxon>
        <taxon>Bacillariophyta</taxon>
        <taxon>Bacillariophyceae</taxon>
        <taxon>Bacillariophycidae</taxon>
        <taxon>Bacillariales</taxon>
        <taxon>Bacillariaceae</taxon>
        <taxon>Nitzschia</taxon>
    </lineage>
</organism>
<dbReference type="GO" id="GO:0006631">
    <property type="term" value="P:fatty acid metabolic process"/>
    <property type="evidence" value="ECO:0007669"/>
    <property type="project" value="UniProtKB-KW"/>
</dbReference>
<name>A0A9K3KHP8_9STRA</name>
<evidence type="ECO:0000256" key="20">
    <source>
        <dbReference type="ARBA" id="ARBA00048235"/>
    </source>
</evidence>
<dbReference type="FunFam" id="1.20.140.10:FF:000002">
    <property type="entry name" value="Acyl-CoA dehydrogenase short/branched chain"/>
    <property type="match status" value="1"/>
</dbReference>
<comment type="pathway">
    <text evidence="3">Lipid metabolism; mitochondrial fatty acid beta-oxidation.</text>
</comment>
<dbReference type="Pfam" id="PF02771">
    <property type="entry name" value="Acyl-CoA_dh_N"/>
    <property type="match status" value="1"/>
</dbReference>
<evidence type="ECO:0000256" key="15">
    <source>
        <dbReference type="ARBA" id="ARBA00037895"/>
    </source>
</evidence>
<comment type="catalytic activity">
    <reaction evidence="23">
        <text>butanoyl-CoA + oxidized [electron-transfer flavoprotein] + H(+) = (2E)-butenoyl-CoA + reduced [electron-transfer flavoprotein]</text>
        <dbReference type="Rhea" id="RHEA:24004"/>
        <dbReference type="Rhea" id="RHEA-COMP:10685"/>
        <dbReference type="Rhea" id="RHEA-COMP:10686"/>
        <dbReference type="ChEBI" id="CHEBI:15378"/>
        <dbReference type="ChEBI" id="CHEBI:57332"/>
        <dbReference type="ChEBI" id="CHEBI:57371"/>
        <dbReference type="ChEBI" id="CHEBI:57692"/>
        <dbReference type="ChEBI" id="CHEBI:58307"/>
    </reaction>
    <physiologicalReaction direction="left-to-right" evidence="23">
        <dbReference type="Rhea" id="RHEA:24005"/>
    </physiologicalReaction>
</comment>
<evidence type="ECO:0000256" key="7">
    <source>
        <dbReference type="ARBA" id="ARBA00022630"/>
    </source>
</evidence>
<dbReference type="OrthoDB" id="10262177at2759"/>
<keyword evidence="12" id="KW-0560">Oxidoreductase</keyword>
<evidence type="ECO:0000256" key="1">
    <source>
        <dbReference type="ARBA" id="ARBA00001974"/>
    </source>
</evidence>
<keyword evidence="14" id="KW-0496">Mitochondrion</keyword>
<evidence type="ECO:0000256" key="17">
    <source>
        <dbReference type="ARBA" id="ARBA00039850"/>
    </source>
</evidence>
<evidence type="ECO:0000256" key="4">
    <source>
        <dbReference type="ARBA" id="ARBA00009347"/>
    </source>
</evidence>
<evidence type="ECO:0000256" key="26">
    <source>
        <dbReference type="ARBA" id="ARBA00051903"/>
    </source>
</evidence>
<comment type="subunit">
    <text evidence="5">Homotetramer.</text>
</comment>
<comment type="catalytic activity">
    <reaction evidence="26">
        <text>2-methylpropanoyl-CoA + oxidized [electron-transfer flavoprotein] + H(+) = 2-methylpropenoyl-CoA + reduced [electron-transfer flavoprotein]</text>
        <dbReference type="Rhea" id="RHEA:44180"/>
        <dbReference type="Rhea" id="RHEA-COMP:10685"/>
        <dbReference type="Rhea" id="RHEA-COMP:10686"/>
        <dbReference type="ChEBI" id="CHEBI:15378"/>
        <dbReference type="ChEBI" id="CHEBI:57338"/>
        <dbReference type="ChEBI" id="CHEBI:57692"/>
        <dbReference type="ChEBI" id="CHEBI:58307"/>
        <dbReference type="ChEBI" id="CHEBI:62500"/>
    </reaction>
    <physiologicalReaction direction="left-to-right" evidence="26">
        <dbReference type="Rhea" id="RHEA:44181"/>
    </physiologicalReaction>
</comment>
<evidence type="ECO:0000256" key="22">
    <source>
        <dbReference type="ARBA" id="ARBA00048592"/>
    </source>
</evidence>
<dbReference type="GO" id="GO:0003853">
    <property type="term" value="F:short-chain 2-methyl fatty acyl-CoA dehydrogenase activity"/>
    <property type="evidence" value="ECO:0007669"/>
    <property type="project" value="UniProtKB-EC"/>
</dbReference>
<dbReference type="InterPro" id="IPR006089">
    <property type="entry name" value="Acyl-CoA_DH_CS"/>
</dbReference>
<evidence type="ECO:0000256" key="10">
    <source>
        <dbReference type="ARBA" id="ARBA00022946"/>
    </source>
</evidence>
<evidence type="ECO:0000313" key="30">
    <source>
        <dbReference type="EMBL" id="KAG7343299.1"/>
    </source>
</evidence>
<evidence type="ECO:0000259" key="27">
    <source>
        <dbReference type="Pfam" id="PF00441"/>
    </source>
</evidence>
<dbReference type="AlphaFoldDB" id="A0A9K3KHP8"/>
<keyword evidence="8" id="KW-0274">FAD</keyword>
<feature type="domain" description="Acyl-CoA dehydrogenase/oxidase C-terminal" evidence="27">
    <location>
        <begin position="311"/>
        <end position="458"/>
    </location>
</feature>
<reference evidence="30" key="1">
    <citation type="journal article" date="2021" name="Sci. Rep.">
        <title>Diploid genomic architecture of Nitzschia inconspicua, an elite biomass production diatom.</title>
        <authorList>
            <person name="Oliver A."/>
            <person name="Podell S."/>
            <person name="Pinowska A."/>
            <person name="Traller J.C."/>
            <person name="Smith S.R."/>
            <person name="McClure R."/>
            <person name="Beliaev A."/>
            <person name="Bohutskyi P."/>
            <person name="Hill E.A."/>
            <person name="Rabines A."/>
            <person name="Zheng H."/>
            <person name="Allen L.Z."/>
            <person name="Kuo A."/>
            <person name="Grigoriev I.V."/>
            <person name="Allen A.E."/>
            <person name="Hazlebeck D."/>
            <person name="Allen E.E."/>
        </authorList>
    </citation>
    <scope>NUCLEOTIDE SEQUENCE</scope>
    <source>
        <strain evidence="30">Hildebrandi</strain>
    </source>
</reference>
<comment type="subcellular location">
    <subcellularLocation>
        <location evidence="2">Mitochondrion matrix</location>
    </subcellularLocation>
</comment>
<feature type="domain" description="Acyl-CoA oxidase/dehydrogenase middle" evidence="28">
    <location>
        <begin position="202"/>
        <end position="299"/>
    </location>
</feature>
<comment type="catalytic activity">
    <reaction evidence="24">
        <text>hexanoyl-CoA + oxidized [electron-transfer flavoprotein] + H(+) = (2E)-hexenoyl-CoA + reduced [electron-transfer flavoprotein]</text>
        <dbReference type="Rhea" id="RHEA:43464"/>
        <dbReference type="Rhea" id="RHEA-COMP:10685"/>
        <dbReference type="Rhea" id="RHEA-COMP:10686"/>
        <dbReference type="ChEBI" id="CHEBI:15378"/>
        <dbReference type="ChEBI" id="CHEBI:57692"/>
        <dbReference type="ChEBI" id="CHEBI:58307"/>
        <dbReference type="ChEBI" id="CHEBI:62077"/>
        <dbReference type="ChEBI" id="CHEBI:62620"/>
    </reaction>
    <physiologicalReaction direction="left-to-right" evidence="24">
        <dbReference type="Rhea" id="RHEA:43465"/>
    </physiologicalReaction>
</comment>
<keyword evidence="31" id="KW-1185">Reference proteome</keyword>
<comment type="catalytic activity">
    <reaction evidence="20">
        <text>2-methylbutanoyl-CoA + oxidized [electron-transfer flavoprotein] + H(+) = (2E)-2-methylbut-2-enoyl-CoA + reduced [electron-transfer flavoprotein]</text>
        <dbReference type="Rhea" id="RHEA:43780"/>
        <dbReference type="Rhea" id="RHEA-COMP:10685"/>
        <dbReference type="Rhea" id="RHEA-COMP:10686"/>
        <dbReference type="ChEBI" id="CHEBI:15378"/>
        <dbReference type="ChEBI" id="CHEBI:57336"/>
        <dbReference type="ChEBI" id="CHEBI:57337"/>
        <dbReference type="ChEBI" id="CHEBI:57692"/>
        <dbReference type="ChEBI" id="CHEBI:58307"/>
        <dbReference type="EC" id="1.3.8.5"/>
    </reaction>
    <physiologicalReaction direction="left-to-right" evidence="20">
        <dbReference type="Rhea" id="RHEA:43781"/>
    </physiologicalReaction>
</comment>
<evidence type="ECO:0000256" key="25">
    <source>
        <dbReference type="ARBA" id="ARBA00049552"/>
    </source>
</evidence>
<dbReference type="InterPro" id="IPR013786">
    <property type="entry name" value="AcylCoA_DH/ox_N"/>
</dbReference>
<keyword evidence="7" id="KW-0285">Flavoprotein</keyword>
<sequence>MLCSVLVSTRQQLAARSCRLRFTVNNAKQRPIVPNVCFGTNIPKTVRIHSLSTFSTEQSDGDGRDEDTMIDASSLTTTTRQPVTTFTEDETMTRDAVRQWARETLQPQVRAMDTASKLDPAILNDLFAQGYMGLEIPHEFGGSGLTFTAACLTVEEISRVDPSVAILVDIHNTLTNNAVRFWGSTALQEEWLPRLATECVSSFCLSEAGSGSDAFAMKTTATPSGDGSFYTIQGNKLWISNAREAGVLLVFANADPSQGYKGITAFMVDAETPGITIGQPEDKLGLKASSTCPIHFDNVKVESSNILGEVGQGYKYCINILNEGRIGIAAQQIGIAKGCMDIAMPYLLERKQFGTALADFQGMQHQYAQIATEIHAAEVVTYNACRRKEAGLPFVKEASMVKLYSSQVAEKTASKTIEWLGGIGFTKDLLAEKFYRDCKVGSIYEGTSNIQLQTIAKILQQEYS</sequence>
<dbReference type="PROSITE" id="PS00073">
    <property type="entry name" value="ACYL_COA_DH_2"/>
    <property type="match status" value="1"/>
</dbReference>
<dbReference type="EC" id="1.3.8.5" evidence="16"/>
<evidence type="ECO:0000256" key="2">
    <source>
        <dbReference type="ARBA" id="ARBA00004305"/>
    </source>
</evidence>
<dbReference type="InterPro" id="IPR006091">
    <property type="entry name" value="Acyl-CoA_Oxase/DH_mid-dom"/>
</dbReference>
<protein>
    <recommendedName>
        <fullName evidence="17">Short/branched chain specific acyl-CoA dehydrogenase, mitochondrial</fullName>
        <ecNumber evidence="16">1.3.8.5</ecNumber>
    </recommendedName>
    <alternativeName>
        <fullName evidence="19">2-methyl branched chain acyl-CoA dehydrogenase</fullName>
    </alternativeName>
    <alternativeName>
        <fullName evidence="18">2-methylbutyryl-coenzyme A dehydrogenase</fullName>
    </alternativeName>
</protein>
<dbReference type="InterPro" id="IPR009075">
    <property type="entry name" value="AcylCo_DH/oxidase_C"/>
</dbReference>
<reference evidence="30" key="2">
    <citation type="submission" date="2021-04" db="EMBL/GenBank/DDBJ databases">
        <authorList>
            <person name="Podell S."/>
        </authorList>
    </citation>
    <scope>NUCLEOTIDE SEQUENCE</scope>
    <source>
        <strain evidence="30">Hildebrandi</strain>
    </source>
</reference>
<evidence type="ECO:0000256" key="6">
    <source>
        <dbReference type="ARBA" id="ARBA00022553"/>
    </source>
</evidence>
<dbReference type="PANTHER" id="PTHR43884">
    <property type="entry name" value="ACYL-COA DEHYDROGENASE"/>
    <property type="match status" value="1"/>
</dbReference>
<comment type="catalytic activity">
    <reaction evidence="21">
        <text>valproyl-CoA + oxidized [electron-transfer flavoprotein] + H(+) = (2E)-2-propylpent-2-enoyl-CoA + reduced [electron-transfer flavoprotein]</text>
        <dbReference type="Rhea" id="RHEA:65344"/>
        <dbReference type="Rhea" id="RHEA-COMP:10685"/>
        <dbReference type="Rhea" id="RHEA-COMP:10686"/>
        <dbReference type="ChEBI" id="CHEBI:15378"/>
        <dbReference type="ChEBI" id="CHEBI:57692"/>
        <dbReference type="ChEBI" id="CHEBI:58307"/>
        <dbReference type="ChEBI" id="CHEBI:156457"/>
        <dbReference type="ChEBI" id="CHEBI:156458"/>
    </reaction>
    <physiologicalReaction direction="left-to-right" evidence="21">
        <dbReference type="Rhea" id="RHEA:65345"/>
    </physiologicalReaction>
</comment>
<feature type="domain" description="Acyl-CoA dehydrogenase/oxidase N-terminal" evidence="29">
    <location>
        <begin position="87"/>
        <end position="197"/>
    </location>
</feature>
<evidence type="ECO:0000259" key="29">
    <source>
        <dbReference type="Pfam" id="PF02771"/>
    </source>
</evidence>
<evidence type="ECO:0000256" key="21">
    <source>
        <dbReference type="ARBA" id="ARBA00048307"/>
    </source>
</evidence>
<evidence type="ECO:0000256" key="3">
    <source>
        <dbReference type="ARBA" id="ARBA00005198"/>
    </source>
</evidence>
<keyword evidence="6" id="KW-0597">Phosphoprotein</keyword>
<dbReference type="Pfam" id="PF00441">
    <property type="entry name" value="Acyl-CoA_dh_1"/>
    <property type="match status" value="1"/>
</dbReference>
<evidence type="ECO:0000256" key="5">
    <source>
        <dbReference type="ARBA" id="ARBA00011881"/>
    </source>
</evidence>
<accession>A0A9K3KHP8</accession>
<dbReference type="GO" id="GO:0050660">
    <property type="term" value="F:flavin adenine dinucleotide binding"/>
    <property type="evidence" value="ECO:0007669"/>
    <property type="project" value="InterPro"/>
</dbReference>
<evidence type="ECO:0000256" key="18">
    <source>
        <dbReference type="ARBA" id="ARBA00041537"/>
    </source>
</evidence>
<dbReference type="Pfam" id="PF02770">
    <property type="entry name" value="Acyl-CoA_dh_M"/>
    <property type="match status" value="1"/>
</dbReference>
<evidence type="ECO:0000256" key="8">
    <source>
        <dbReference type="ARBA" id="ARBA00022827"/>
    </source>
</evidence>
<proteinExistence type="inferred from homology"/>
<comment type="catalytic activity">
    <reaction evidence="25">
        <text>(2S)-2-methylbutanoyl-CoA + oxidized [electron-transfer flavoprotein] + H(+) = (2E)-2-methylbut-2-enoyl-CoA + reduced [electron-transfer flavoprotein]</text>
        <dbReference type="Rhea" id="RHEA:48256"/>
        <dbReference type="Rhea" id="RHEA-COMP:10685"/>
        <dbReference type="Rhea" id="RHEA-COMP:10686"/>
        <dbReference type="ChEBI" id="CHEBI:15378"/>
        <dbReference type="ChEBI" id="CHEBI:57337"/>
        <dbReference type="ChEBI" id="CHEBI:57692"/>
        <dbReference type="ChEBI" id="CHEBI:58307"/>
        <dbReference type="ChEBI" id="CHEBI:88166"/>
    </reaction>
    <physiologicalReaction direction="left-to-right" evidence="25">
        <dbReference type="Rhea" id="RHEA:48257"/>
    </physiologicalReaction>
</comment>
<evidence type="ECO:0000256" key="11">
    <source>
        <dbReference type="ARBA" id="ARBA00022990"/>
    </source>
</evidence>
<comment type="caution">
    <text evidence="30">The sequence shown here is derived from an EMBL/GenBank/DDBJ whole genome shotgun (WGS) entry which is preliminary data.</text>
</comment>
<dbReference type="GO" id="GO:0005759">
    <property type="term" value="C:mitochondrial matrix"/>
    <property type="evidence" value="ECO:0007669"/>
    <property type="project" value="UniProtKB-SubCell"/>
</dbReference>
<comment type="cofactor">
    <cofactor evidence="1">
        <name>FAD</name>
        <dbReference type="ChEBI" id="CHEBI:57692"/>
    </cofactor>
</comment>
<evidence type="ECO:0000256" key="19">
    <source>
        <dbReference type="ARBA" id="ARBA00042821"/>
    </source>
</evidence>
<evidence type="ECO:0000256" key="16">
    <source>
        <dbReference type="ARBA" id="ARBA00039036"/>
    </source>
</evidence>
<dbReference type="EMBL" id="JAGRRH010000024">
    <property type="protein sequence ID" value="KAG7343299.1"/>
    <property type="molecule type" value="Genomic_DNA"/>
</dbReference>
<keyword evidence="10" id="KW-0809">Transit peptide</keyword>
<evidence type="ECO:0000256" key="24">
    <source>
        <dbReference type="ARBA" id="ARBA00049192"/>
    </source>
</evidence>
<dbReference type="PROSITE" id="PS00072">
    <property type="entry name" value="ACYL_COA_DH_1"/>
    <property type="match status" value="1"/>
</dbReference>
<evidence type="ECO:0000256" key="13">
    <source>
        <dbReference type="ARBA" id="ARBA00023098"/>
    </source>
</evidence>
<evidence type="ECO:0000256" key="14">
    <source>
        <dbReference type="ARBA" id="ARBA00023128"/>
    </source>
</evidence>
<evidence type="ECO:0000256" key="23">
    <source>
        <dbReference type="ARBA" id="ARBA00049096"/>
    </source>
</evidence>
<evidence type="ECO:0000256" key="9">
    <source>
        <dbReference type="ARBA" id="ARBA00022832"/>
    </source>
</evidence>
<evidence type="ECO:0000259" key="28">
    <source>
        <dbReference type="Pfam" id="PF02770"/>
    </source>
</evidence>
<dbReference type="FunFam" id="1.10.540.10:FF:000012">
    <property type="entry name" value="Acyl-CoA dehydrogenase short/branched chain"/>
    <property type="match status" value="1"/>
</dbReference>
<dbReference type="Proteomes" id="UP000693970">
    <property type="component" value="Unassembled WGS sequence"/>
</dbReference>
<keyword evidence="9" id="KW-0276">Fatty acid metabolism</keyword>
<gene>
    <name evidence="30" type="ORF">IV203_021244</name>
</gene>
<evidence type="ECO:0000256" key="12">
    <source>
        <dbReference type="ARBA" id="ARBA00023002"/>
    </source>
</evidence>
<comment type="similarity">
    <text evidence="4">Belongs to the acyl-CoA dehydrogenase family.</text>
</comment>
<comment type="catalytic activity">
    <reaction evidence="22">
        <text>(2R)-2-methylbutanoyl-CoA + oxidized [electron-transfer flavoprotein] + H(+) = ethylacryloyl-CoA + reduced [electron-transfer flavoprotein]</text>
        <dbReference type="Rhea" id="RHEA:65296"/>
        <dbReference type="Rhea" id="RHEA-COMP:10685"/>
        <dbReference type="Rhea" id="RHEA-COMP:10686"/>
        <dbReference type="ChEBI" id="CHEBI:15378"/>
        <dbReference type="ChEBI" id="CHEBI:57692"/>
        <dbReference type="ChEBI" id="CHEBI:58307"/>
        <dbReference type="ChEBI" id="CHEBI:156439"/>
        <dbReference type="ChEBI" id="CHEBI:156440"/>
    </reaction>
    <physiologicalReaction direction="left-to-right" evidence="22">
        <dbReference type="Rhea" id="RHEA:65297"/>
    </physiologicalReaction>
</comment>
<evidence type="ECO:0000313" key="31">
    <source>
        <dbReference type="Proteomes" id="UP000693970"/>
    </source>
</evidence>
<dbReference type="PANTHER" id="PTHR43884:SF1">
    <property type="entry name" value="SHORT_BRANCHED CHAIN SPECIFIC ACYL-COA DEHYDROGENASE, MITOCHONDRIAL"/>
    <property type="match status" value="1"/>
</dbReference>
<dbReference type="FunFam" id="2.40.110.10:FF:000001">
    <property type="entry name" value="Acyl-CoA dehydrogenase, mitochondrial"/>
    <property type="match status" value="1"/>
</dbReference>
<keyword evidence="11" id="KW-0007">Acetylation</keyword>
<comment type="pathway">
    <text evidence="15">Amino-acid degradation; L-isoleucine degradation.</text>
</comment>